<protein>
    <submittedName>
        <fullName evidence="1">Uncharacterized protein</fullName>
    </submittedName>
</protein>
<dbReference type="EMBL" id="KN831952">
    <property type="protein sequence ID" value="KIO10261.1"/>
    <property type="molecule type" value="Genomic_DNA"/>
</dbReference>
<sequence>MLAACFICSANPFPCLRSHSLASLHLLVASVWYLHNRRFGTITDVISDGYRKCQPYLSMGAHQHLLLNTCGCMAGCKTRFYRTWPHPLLVSTLAWASCQSKLANPPSNSSH</sequence>
<accession>A0A0C3PN62</accession>
<dbReference type="InParanoid" id="A0A0C3PN62"/>
<evidence type="ECO:0000313" key="1">
    <source>
        <dbReference type="EMBL" id="KIO10261.1"/>
    </source>
</evidence>
<dbReference type="Proteomes" id="UP000054217">
    <property type="component" value="Unassembled WGS sequence"/>
</dbReference>
<gene>
    <name evidence="1" type="ORF">M404DRAFT_900941</name>
</gene>
<dbReference type="AlphaFoldDB" id="A0A0C3PN62"/>
<reference evidence="1 2" key="1">
    <citation type="submission" date="2014-04" db="EMBL/GenBank/DDBJ databases">
        <authorList>
            <consortium name="DOE Joint Genome Institute"/>
            <person name="Kuo A."/>
            <person name="Kohler A."/>
            <person name="Costa M.D."/>
            <person name="Nagy L.G."/>
            <person name="Floudas D."/>
            <person name="Copeland A."/>
            <person name="Barry K.W."/>
            <person name="Cichocki N."/>
            <person name="Veneault-Fourrey C."/>
            <person name="LaButti K."/>
            <person name="Lindquist E.A."/>
            <person name="Lipzen A."/>
            <person name="Lundell T."/>
            <person name="Morin E."/>
            <person name="Murat C."/>
            <person name="Sun H."/>
            <person name="Tunlid A."/>
            <person name="Henrissat B."/>
            <person name="Grigoriev I.V."/>
            <person name="Hibbett D.S."/>
            <person name="Martin F."/>
            <person name="Nordberg H.P."/>
            <person name="Cantor M.N."/>
            <person name="Hua S.X."/>
        </authorList>
    </citation>
    <scope>NUCLEOTIDE SEQUENCE [LARGE SCALE GENOMIC DNA]</scope>
    <source>
        <strain evidence="1 2">Marx 270</strain>
    </source>
</reference>
<name>A0A0C3PN62_PISTI</name>
<proteinExistence type="predicted"/>
<reference evidence="2" key="2">
    <citation type="submission" date="2015-01" db="EMBL/GenBank/DDBJ databases">
        <title>Evolutionary Origins and Diversification of the Mycorrhizal Mutualists.</title>
        <authorList>
            <consortium name="DOE Joint Genome Institute"/>
            <consortium name="Mycorrhizal Genomics Consortium"/>
            <person name="Kohler A."/>
            <person name="Kuo A."/>
            <person name="Nagy L.G."/>
            <person name="Floudas D."/>
            <person name="Copeland A."/>
            <person name="Barry K.W."/>
            <person name="Cichocki N."/>
            <person name="Veneault-Fourrey C."/>
            <person name="LaButti K."/>
            <person name="Lindquist E.A."/>
            <person name="Lipzen A."/>
            <person name="Lundell T."/>
            <person name="Morin E."/>
            <person name="Murat C."/>
            <person name="Riley R."/>
            <person name="Ohm R."/>
            <person name="Sun H."/>
            <person name="Tunlid A."/>
            <person name="Henrissat B."/>
            <person name="Grigoriev I.V."/>
            <person name="Hibbett D.S."/>
            <person name="Martin F."/>
        </authorList>
    </citation>
    <scope>NUCLEOTIDE SEQUENCE [LARGE SCALE GENOMIC DNA]</scope>
    <source>
        <strain evidence="2">Marx 270</strain>
    </source>
</reference>
<keyword evidence="2" id="KW-1185">Reference proteome</keyword>
<organism evidence="1 2">
    <name type="scientific">Pisolithus tinctorius Marx 270</name>
    <dbReference type="NCBI Taxonomy" id="870435"/>
    <lineage>
        <taxon>Eukaryota</taxon>
        <taxon>Fungi</taxon>
        <taxon>Dikarya</taxon>
        <taxon>Basidiomycota</taxon>
        <taxon>Agaricomycotina</taxon>
        <taxon>Agaricomycetes</taxon>
        <taxon>Agaricomycetidae</taxon>
        <taxon>Boletales</taxon>
        <taxon>Sclerodermatineae</taxon>
        <taxon>Pisolithaceae</taxon>
        <taxon>Pisolithus</taxon>
    </lineage>
</organism>
<evidence type="ECO:0000313" key="2">
    <source>
        <dbReference type="Proteomes" id="UP000054217"/>
    </source>
</evidence>
<dbReference type="HOGENOM" id="CLU_2159475_0_0_1"/>